<evidence type="ECO:0000256" key="1">
    <source>
        <dbReference type="ARBA" id="ARBA00023125"/>
    </source>
</evidence>
<dbReference type="NCBIfam" id="TIGR02607">
    <property type="entry name" value="antidote_HigA"/>
    <property type="match status" value="1"/>
</dbReference>
<dbReference type="InterPro" id="IPR013430">
    <property type="entry name" value="Toxin_antidote_HigA"/>
</dbReference>
<accession>A0A9D9HB72</accession>
<dbReference type="InterPro" id="IPR010982">
    <property type="entry name" value="Lambda_DNA-bd_dom_sf"/>
</dbReference>
<reference evidence="3" key="1">
    <citation type="submission" date="2020-10" db="EMBL/GenBank/DDBJ databases">
        <authorList>
            <person name="Gilroy R."/>
        </authorList>
    </citation>
    <scope>NUCLEOTIDE SEQUENCE</scope>
    <source>
        <strain evidence="3">11167</strain>
    </source>
</reference>
<evidence type="ECO:0000259" key="2">
    <source>
        <dbReference type="PROSITE" id="PS50943"/>
    </source>
</evidence>
<comment type="caution">
    <text evidence="3">The sequence shown here is derived from an EMBL/GenBank/DDBJ whole genome shotgun (WGS) entry which is preliminary data.</text>
</comment>
<evidence type="ECO:0000313" key="4">
    <source>
        <dbReference type="Proteomes" id="UP000823633"/>
    </source>
</evidence>
<dbReference type="Proteomes" id="UP000823633">
    <property type="component" value="Unassembled WGS sequence"/>
</dbReference>
<dbReference type="PANTHER" id="PTHR36924:SF1">
    <property type="entry name" value="ANTITOXIN HIGA-1"/>
    <property type="match status" value="1"/>
</dbReference>
<dbReference type="CDD" id="cd00093">
    <property type="entry name" value="HTH_XRE"/>
    <property type="match status" value="1"/>
</dbReference>
<reference evidence="3" key="2">
    <citation type="journal article" date="2021" name="PeerJ">
        <title>Extensive microbial diversity within the chicken gut microbiome revealed by metagenomics and culture.</title>
        <authorList>
            <person name="Gilroy R."/>
            <person name="Ravi A."/>
            <person name="Getino M."/>
            <person name="Pursley I."/>
            <person name="Horton D.L."/>
            <person name="Alikhan N.F."/>
            <person name="Baker D."/>
            <person name="Gharbi K."/>
            <person name="Hall N."/>
            <person name="Watson M."/>
            <person name="Adriaenssens E.M."/>
            <person name="Foster-Nyarko E."/>
            <person name="Jarju S."/>
            <person name="Secka A."/>
            <person name="Antonio M."/>
            <person name="Oren A."/>
            <person name="Chaudhuri R.R."/>
            <person name="La Ragione R."/>
            <person name="Hildebrand F."/>
            <person name="Pallen M.J."/>
        </authorList>
    </citation>
    <scope>NUCLEOTIDE SEQUENCE</scope>
    <source>
        <strain evidence="3">11167</strain>
    </source>
</reference>
<evidence type="ECO:0000313" key="3">
    <source>
        <dbReference type="EMBL" id="MBO8443237.1"/>
    </source>
</evidence>
<dbReference type="AlphaFoldDB" id="A0A9D9HB72"/>
<dbReference type="Pfam" id="PF01381">
    <property type="entry name" value="HTH_3"/>
    <property type="match status" value="1"/>
</dbReference>
<dbReference type="GO" id="GO:0003677">
    <property type="term" value="F:DNA binding"/>
    <property type="evidence" value="ECO:0007669"/>
    <property type="project" value="UniProtKB-KW"/>
</dbReference>
<name>A0A9D9HB72_9SPIR</name>
<proteinExistence type="predicted"/>
<protein>
    <submittedName>
        <fullName evidence="3">HigA family addiction module antidote protein</fullName>
    </submittedName>
</protein>
<dbReference type="SUPFAM" id="SSF47413">
    <property type="entry name" value="lambda repressor-like DNA-binding domains"/>
    <property type="match status" value="1"/>
</dbReference>
<dbReference type="EMBL" id="JADIMU010000036">
    <property type="protein sequence ID" value="MBO8443237.1"/>
    <property type="molecule type" value="Genomic_DNA"/>
</dbReference>
<organism evidence="3 4">
    <name type="scientific">Candidatus Aphodenecus pullistercoris</name>
    <dbReference type="NCBI Taxonomy" id="2840669"/>
    <lineage>
        <taxon>Bacteria</taxon>
        <taxon>Pseudomonadati</taxon>
        <taxon>Spirochaetota</taxon>
        <taxon>Spirochaetia</taxon>
        <taxon>Spirochaetales</taxon>
        <taxon>Candidatus Aphodenecus</taxon>
    </lineage>
</organism>
<dbReference type="SMART" id="SM00530">
    <property type="entry name" value="HTH_XRE"/>
    <property type="match status" value="1"/>
</dbReference>
<dbReference type="InterPro" id="IPR001387">
    <property type="entry name" value="Cro/C1-type_HTH"/>
</dbReference>
<keyword evidence="1" id="KW-0238">DNA-binding</keyword>
<sequence>MDKDTYRIDLGTFGDYIKEDWMEPLGLSAYRLAKDIGISSAALGKILAGKNRMSNDVCWRLARYFGTSPNFFLTVQADYELRNSMDLFLKETEDLPVYNWGG</sequence>
<gene>
    <name evidence="3" type="ORF">IAC42_05700</name>
</gene>
<dbReference type="Gene3D" id="1.10.260.40">
    <property type="entry name" value="lambda repressor-like DNA-binding domains"/>
    <property type="match status" value="1"/>
</dbReference>
<dbReference type="PANTHER" id="PTHR36924">
    <property type="entry name" value="ANTITOXIN HIGA-1"/>
    <property type="match status" value="1"/>
</dbReference>
<feature type="domain" description="HTH cro/C1-type" evidence="2">
    <location>
        <begin position="25"/>
        <end position="72"/>
    </location>
</feature>
<dbReference type="PROSITE" id="PS50943">
    <property type="entry name" value="HTH_CROC1"/>
    <property type="match status" value="1"/>
</dbReference>